<sequence length="254" mass="28894">MMVLGFYVLVMVAVSLRTSLCFLTEEEILQRVETNVNSPSVRNTRLTQHLITRYQVSHLLQCSQFCYLTKGCQSYNYYEDEGICELNDQTYVQGLSDFSFRTRQDPGWEYCDRYSFYMIRPWWYECSTQNPCQNGGVCTRKVLKGTEVERPPCVQPLCVCPVGCSGRHCSTQDCQEGNGASNRGKVPLTNTGKICQRWDSQTPHGHSKTPANYPSSGLEQNYCRNPDGEAGVWCYTTDPDTRWELCDVPVCGEG</sequence>
<dbReference type="InterPro" id="IPR003609">
    <property type="entry name" value="Pan_app"/>
</dbReference>
<keyword evidence="3" id="KW-0732">Signal</keyword>
<dbReference type="InterPro" id="IPR000001">
    <property type="entry name" value="Kringle"/>
</dbReference>
<dbReference type="CDD" id="cd00108">
    <property type="entry name" value="KR"/>
    <property type="match status" value="1"/>
</dbReference>
<evidence type="ECO:0000256" key="2">
    <source>
        <dbReference type="ARBA" id="ARBA00023157"/>
    </source>
</evidence>
<keyword evidence="1" id="KW-0420">Kringle</keyword>
<dbReference type="InterPro" id="IPR038178">
    <property type="entry name" value="Kringle_sf"/>
</dbReference>
<organism evidence="5 6">
    <name type="scientific">Branchiostoma lanceolatum</name>
    <name type="common">Common lancelet</name>
    <name type="synonym">Amphioxus lanceolatum</name>
    <dbReference type="NCBI Taxonomy" id="7740"/>
    <lineage>
        <taxon>Eukaryota</taxon>
        <taxon>Metazoa</taxon>
        <taxon>Chordata</taxon>
        <taxon>Cephalochordata</taxon>
        <taxon>Leptocardii</taxon>
        <taxon>Amphioxiformes</taxon>
        <taxon>Branchiostomatidae</taxon>
        <taxon>Branchiostoma</taxon>
    </lineage>
</organism>
<dbReference type="Proteomes" id="UP000838412">
    <property type="component" value="Chromosome 8"/>
</dbReference>
<gene>
    <name evidence="5" type="primary">HGF</name>
    <name evidence="5" type="ORF">BLAG_LOCUS23190</name>
</gene>
<dbReference type="PANTHER" id="PTHR24261">
    <property type="entry name" value="PLASMINOGEN-RELATED"/>
    <property type="match status" value="1"/>
</dbReference>
<dbReference type="InterPro" id="IPR000742">
    <property type="entry name" value="EGF"/>
</dbReference>
<protein>
    <submittedName>
        <fullName evidence="5">HGF protein</fullName>
    </submittedName>
</protein>
<accession>A0A8K0A854</accession>
<dbReference type="FunFam" id="2.40.20.10:FF:000028">
    <property type="entry name" value="Uncharacterized protein"/>
    <property type="match status" value="1"/>
</dbReference>
<dbReference type="GO" id="GO:0005615">
    <property type="term" value="C:extracellular space"/>
    <property type="evidence" value="ECO:0007669"/>
    <property type="project" value="TreeGrafter"/>
</dbReference>
<keyword evidence="2" id="KW-1015">Disulfide bond</keyword>
<evidence type="ECO:0000256" key="1">
    <source>
        <dbReference type="ARBA" id="ARBA00022572"/>
    </source>
</evidence>
<dbReference type="OrthoDB" id="272018at2759"/>
<dbReference type="EMBL" id="OV696693">
    <property type="protein sequence ID" value="CAH1271080.1"/>
    <property type="molecule type" value="Genomic_DNA"/>
</dbReference>
<name>A0A8K0A854_BRALA</name>
<dbReference type="GO" id="GO:0005102">
    <property type="term" value="F:signaling receptor binding"/>
    <property type="evidence" value="ECO:0007669"/>
    <property type="project" value="TreeGrafter"/>
</dbReference>
<dbReference type="Gene3D" id="2.10.25.10">
    <property type="entry name" value="Laminin"/>
    <property type="match status" value="1"/>
</dbReference>
<evidence type="ECO:0000256" key="3">
    <source>
        <dbReference type="SAM" id="SignalP"/>
    </source>
</evidence>
<evidence type="ECO:0000313" key="6">
    <source>
        <dbReference type="Proteomes" id="UP000838412"/>
    </source>
</evidence>
<dbReference type="SMART" id="SM00130">
    <property type="entry name" value="KR"/>
    <property type="match status" value="1"/>
</dbReference>
<dbReference type="AlphaFoldDB" id="A0A8K0A854"/>
<dbReference type="SUPFAM" id="SSF57440">
    <property type="entry name" value="Kringle-like"/>
    <property type="match status" value="1"/>
</dbReference>
<dbReference type="GO" id="GO:0004175">
    <property type="term" value="F:endopeptidase activity"/>
    <property type="evidence" value="ECO:0007669"/>
    <property type="project" value="TreeGrafter"/>
</dbReference>
<feature type="signal peptide" evidence="3">
    <location>
        <begin position="1"/>
        <end position="21"/>
    </location>
</feature>
<dbReference type="PROSITE" id="PS00022">
    <property type="entry name" value="EGF_1"/>
    <property type="match status" value="1"/>
</dbReference>
<proteinExistence type="predicted"/>
<dbReference type="InterPro" id="IPR013806">
    <property type="entry name" value="Kringle-like"/>
</dbReference>
<reference evidence="5" key="1">
    <citation type="submission" date="2022-01" db="EMBL/GenBank/DDBJ databases">
        <authorList>
            <person name="Braso-Vives M."/>
        </authorList>
    </citation>
    <scope>NUCLEOTIDE SEQUENCE</scope>
</reference>
<dbReference type="Pfam" id="PF00024">
    <property type="entry name" value="PAN_1"/>
    <property type="match status" value="1"/>
</dbReference>
<evidence type="ECO:0000259" key="4">
    <source>
        <dbReference type="PROSITE" id="PS00022"/>
    </source>
</evidence>
<dbReference type="Gene3D" id="3.50.4.10">
    <property type="entry name" value="Hepatocyte Growth Factor"/>
    <property type="match status" value="1"/>
</dbReference>
<dbReference type="Pfam" id="PF00051">
    <property type="entry name" value="Kringle"/>
    <property type="match status" value="1"/>
</dbReference>
<dbReference type="InterPro" id="IPR018056">
    <property type="entry name" value="Kringle_CS"/>
</dbReference>
<feature type="chain" id="PRO_5035458317" evidence="3">
    <location>
        <begin position="22"/>
        <end position="254"/>
    </location>
</feature>
<dbReference type="PRINTS" id="PR00018">
    <property type="entry name" value="KRINGLE"/>
</dbReference>
<evidence type="ECO:0000313" key="5">
    <source>
        <dbReference type="EMBL" id="CAH1271080.1"/>
    </source>
</evidence>
<dbReference type="Gene3D" id="2.40.20.10">
    <property type="entry name" value="Plasminogen Kringle 4"/>
    <property type="match status" value="1"/>
</dbReference>
<dbReference type="InterPro" id="IPR050759">
    <property type="entry name" value="Serine_protease_kringle"/>
</dbReference>
<dbReference type="PANTHER" id="PTHR24261:SF7">
    <property type="entry name" value="KRINGLE DOMAIN-CONTAINING PROTEIN"/>
    <property type="match status" value="1"/>
</dbReference>
<dbReference type="PROSITE" id="PS00021">
    <property type="entry name" value="KRINGLE_1"/>
    <property type="match status" value="1"/>
</dbReference>
<feature type="domain" description="EGF-like" evidence="4">
    <location>
        <begin position="158"/>
        <end position="169"/>
    </location>
</feature>
<keyword evidence="6" id="KW-1185">Reference proteome</keyword>